<dbReference type="KEGG" id="cphy:B5808_19295"/>
<organism evidence="1 2">
    <name type="scientific">Cnuibacter physcomitrellae</name>
    <dbReference type="NCBI Taxonomy" id="1619308"/>
    <lineage>
        <taxon>Bacteria</taxon>
        <taxon>Bacillati</taxon>
        <taxon>Actinomycetota</taxon>
        <taxon>Actinomycetes</taxon>
        <taxon>Micrococcales</taxon>
        <taxon>Microbacteriaceae</taxon>
        <taxon>Cnuibacter</taxon>
    </lineage>
</organism>
<proteinExistence type="predicted"/>
<sequence>MSLRALRAAILRPTALQRTVLLLGVVLAIVAGLLAMHTIATGMTGHGDPGTAAMTVTDDHRTDPTHPVPMEHGCADCAPSHDMTVMVCVLALLVGTVLILPGLLHGIQPHARSAVRSSLLGAAVRSAAFRDPPDLLKLSISRT</sequence>
<dbReference type="AlphaFoldDB" id="A0A1X9LQZ8"/>
<dbReference type="Pfam" id="PF19650">
    <property type="entry name" value="DUF6153"/>
    <property type="match status" value="1"/>
</dbReference>
<protein>
    <submittedName>
        <fullName evidence="1">Uncharacterized protein</fullName>
    </submittedName>
</protein>
<reference evidence="1 2" key="1">
    <citation type="submission" date="2017-04" db="EMBL/GenBank/DDBJ databases">
        <authorList>
            <person name="Afonso C.L."/>
            <person name="Miller P.J."/>
            <person name="Scott M.A."/>
            <person name="Spackman E."/>
            <person name="Goraichik I."/>
            <person name="Dimitrov K.M."/>
            <person name="Suarez D.L."/>
            <person name="Swayne D.E."/>
        </authorList>
    </citation>
    <scope>NUCLEOTIDE SEQUENCE [LARGE SCALE GENOMIC DNA]</scope>
    <source>
        <strain evidence="2">XA(T)</strain>
        <plasmid evidence="2">Plasmid unnamed1</plasmid>
    </source>
</reference>
<dbReference type="InterPro" id="IPR046151">
    <property type="entry name" value="DUF6153"/>
</dbReference>
<evidence type="ECO:0000313" key="1">
    <source>
        <dbReference type="EMBL" id="ARJ07547.1"/>
    </source>
</evidence>
<dbReference type="EMBL" id="CP020716">
    <property type="protein sequence ID" value="ARJ07547.1"/>
    <property type="molecule type" value="Genomic_DNA"/>
</dbReference>
<keyword evidence="1" id="KW-0614">Plasmid</keyword>
<accession>A0A1X9LQZ8</accession>
<geneLocation type="plasmid" evidence="1">
    <name>unnamed1</name>
</geneLocation>
<name>A0A1X9LQZ8_9MICO</name>
<gene>
    <name evidence="1" type="ORF">B5808_19295</name>
</gene>
<evidence type="ECO:0000313" key="2">
    <source>
        <dbReference type="Proteomes" id="UP000192775"/>
    </source>
</evidence>
<keyword evidence="2" id="KW-1185">Reference proteome</keyword>
<dbReference type="Proteomes" id="UP000192775">
    <property type="component" value="Plasmid unnamed1"/>
</dbReference>